<feature type="non-terminal residue" evidence="2">
    <location>
        <position position="1"/>
    </location>
</feature>
<feature type="region of interest" description="Disordered" evidence="1">
    <location>
        <begin position="33"/>
        <end position="75"/>
    </location>
</feature>
<feature type="compositionally biased region" description="Basic and acidic residues" evidence="1">
    <location>
        <begin position="57"/>
        <end position="67"/>
    </location>
</feature>
<dbReference type="EMBL" id="LAZR01033517">
    <property type="protein sequence ID" value="KKL47864.1"/>
    <property type="molecule type" value="Genomic_DNA"/>
</dbReference>
<accession>A0A0F9CFI1</accession>
<evidence type="ECO:0000313" key="2">
    <source>
        <dbReference type="EMBL" id="KKL47864.1"/>
    </source>
</evidence>
<proteinExistence type="predicted"/>
<organism evidence="2">
    <name type="scientific">marine sediment metagenome</name>
    <dbReference type="NCBI Taxonomy" id="412755"/>
    <lineage>
        <taxon>unclassified sequences</taxon>
        <taxon>metagenomes</taxon>
        <taxon>ecological metagenomes</taxon>
    </lineage>
</organism>
<evidence type="ECO:0008006" key="3">
    <source>
        <dbReference type="Google" id="ProtNLM"/>
    </source>
</evidence>
<evidence type="ECO:0000256" key="1">
    <source>
        <dbReference type="SAM" id="MobiDB-lite"/>
    </source>
</evidence>
<gene>
    <name evidence="2" type="ORF">LCGC14_2331290</name>
</gene>
<name>A0A0F9CFI1_9ZZZZ</name>
<sequence length="132" mass="15037">REDGDAFVLSTSIPYSRHYRKHPQMPMRKAVLSNSGLRLTTPPKKDWPKKATKSKRPNQEKGRHDLFNDQAEDQAEFKRGDEVVVKGSPDTVMVVLKASGSRVTCVWNTPAGKPYREEYHPDVLEHAPVKKK</sequence>
<protein>
    <recommendedName>
        <fullName evidence="3">DUF2158 domain-containing protein</fullName>
    </recommendedName>
</protein>
<reference evidence="2" key="1">
    <citation type="journal article" date="2015" name="Nature">
        <title>Complex archaea that bridge the gap between prokaryotes and eukaryotes.</title>
        <authorList>
            <person name="Spang A."/>
            <person name="Saw J.H."/>
            <person name="Jorgensen S.L."/>
            <person name="Zaremba-Niedzwiedzka K."/>
            <person name="Martijn J."/>
            <person name="Lind A.E."/>
            <person name="van Eijk R."/>
            <person name="Schleper C."/>
            <person name="Guy L."/>
            <person name="Ettema T.J."/>
        </authorList>
    </citation>
    <scope>NUCLEOTIDE SEQUENCE</scope>
</reference>
<dbReference type="AlphaFoldDB" id="A0A0F9CFI1"/>
<comment type="caution">
    <text evidence="2">The sequence shown here is derived from an EMBL/GenBank/DDBJ whole genome shotgun (WGS) entry which is preliminary data.</text>
</comment>